<keyword evidence="5" id="KW-1185">Reference proteome</keyword>
<dbReference type="PROSITE" id="PS51737">
    <property type="entry name" value="RECOMBINASE_DNA_BIND"/>
    <property type="match status" value="1"/>
</dbReference>
<dbReference type="PANTHER" id="PTHR30461:SF23">
    <property type="entry name" value="DNA RECOMBINASE-RELATED"/>
    <property type="match status" value="1"/>
</dbReference>
<feature type="domain" description="Recombinase" evidence="3">
    <location>
        <begin position="201"/>
        <end position="310"/>
    </location>
</feature>
<dbReference type="CDD" id="cd00338">
    <property type="entry name" value="Ser_Recombinase"/>
    <property type="match status" value="1"/>
</dbReference>
<dbReference type="InterPro" id="IPR050639">
    <property type="entry name" value="SSR_resolvase"/>
</dbReference>
<dbReference type="Pfam" id="PF00239">
    <property type="entry name" value="Resolvase"/>
    <property type="match status" value="1"/>
</dbReference>
<dbReference type="InterPro" id="IPR006119">
    <property type="entry name" value="Resolv_N"/>
</dbReference>
<evidence type="ECO:0000256" key="1">
    <source>
        <dbReference type="SAM" id="MobiDB-lite"/>
    </source>
</evidence>
<dbReference type="Gene3D" id="3.40.50.1390">
    <property type="entry name" value="Resolvase, N-terminal catalytic domain"/>
    <property type="match status" value="1"/>
</dbReference>
<dbReference type="Gene3D" id="3.90.1750.20">
    <property type="entry name" value="Putative Large Serine Recombinase, Chain B, Domain 2"/>
    <property type="match status" value="1"/>
</dbReference>
<dbReference type="EMBL" id="VSRQ01000007">
    <property type="protein sequence ID" value="TYK45231.1"/>
    <property type="molecule type" value="Genomic_DNA"/>
</dbReference>
<sequence length="535" mass="59635">MTKDGLAHAALKAGQPLVAALYSRVSKDDRNDQRSVSDQDGENRDVCEDEGWEVGEAYCDNDKSASRFATKQREDWDRLLEDVAIGRFHVVVLWESSRGDRRLAHWIAFLDTCRDLGVLIHITSHERTYDPGKRRDYKTLAEEGMDSADDSEKTSERVRRDKRNAARKGLPAGRMLYGYQRIYEVAPNGKKKLAKVVFDEEVHTAVGQDGKEYEYTRAGLVREIVERIASGDSLRSVAVDLNRRGIPTSRNGRWGWTPTRIREISVNPAYVGQRVHQGVVLPGVQTVWEPLVPMEQFHACVARFNRTSRSSPREGAVSRLLTGLATCGVCGRVVRRMGSTRAPTYVCAPDSRSGFGPTTGYCVSRKISAVDGYVERSVCLRLSQPDLLEVLQQDRWADERLARLSRELAEKQALLEDARGRCAQGTLSLDSLASLEGLLLPQIEKARQQMSETRVAPVLRGLAGGALDDVVAEWERRSIPQRREVIRALCEKIEILPLGGGAKRYRPEESVRIVWRQPNRPAGDGDAGSVASASA</sequence>
<feature type="region of interest" description="Disordered" evidence="1">
    <location>
        <begin position="141"/>
        <end position="164"/>
    </location>
</feature>
<dbReference type="GO" id="GO:0000150">
    <property type="term" value="F:DNA strand exchange activity"/>
    <property type="evidence" value="ECO:0007669"/>
    <property type="project" value="InterPro"/>
</dbReference>
<dbReference type="GO" id="GO:0003677">
    <property type="term" value="F:DNA binding"/>
    <property type="evidence" value="ECO:0007669"/>
    <property type="project" value="InterPro"/>
</dbReference>
<name>A0A5D3FA87_9ACTN</name>
<dbReference type="InterPro" id="IPR011109">
    <property type="entry name" value="DNA_bind_recombinase_dom"/>
</dbReference>
<dbReference type="PANTHER" id="PTHR30461">
    <property type="entry name" value="DNA-INVERTASE FROM LAMBDOID PROPHAGE"/>
    <property type="match status" value="1"/>
</dbReference>
<dbReference type="Proteomes" id="UP000323505">
    <property type="component" value="Unassembled WGS sequence"/>
</dbReference>
<protein>
    <submittedName>
        <fullName evidence="4">Recombinase family protein</fullName>
    </submittedName>
</protein>
<gene>
    <name evidence="4" type="ORF">FXF68_31635</name>
</gene>
<feature type="region of interest" description="Disordered" evidence="1">
    <location>
        <begin position="27"/>
        <end position="46"/>
    </location>
</feature>
<dbReference type="SUPFAM" id="SSF53041">
    <property type="entry name" value="Resolvase-like"/>
    <property type="match status" value="1"/>
</dbReference>
<dbReference type="AlphaFoldDB" id="A0A5D3FA87"/>
<feature type="domain" description="Resolvase/invertase-type recombinase catalytic" evidence="2">
    <location>
        <begin position="18"/>
        <end position="169"/>
    </location>
</feature>
<evidence type="ECO:0000313" key="4">
    <source>
        <dbReference type="EMBL" id="TYK45231.1"/>
    </source>
</evidence>
<dbReference type="Pfam" id="PF07508">
    <property type="entry name" value="Recombinase"/>
    <property type="match status" value="1"/>
</dbReference>
<accession>A0A5D3FA87</accession>
<evidence type="ECO:0000259" key="2">
    <source>
        <dbReference type="PROSITE" id="PS51736"/>
    </source>
</evidence>
<organism evidence="4 5">
    <name type="scientific">Actinomadura decatromicini</name>
    <dbReference type="NCBI Taxonomy" id="2604572"/>
    <lineage>
        <taxon>Bacteria</taxon>
        <taxon>Bacillati</taxon>
        <taxon>Actinomycetota</taxon>
        <taxon>Actinomycetes</taxon>
        <taxon>Streptosporangiales</taxon>
        <taxon>Thermomonosporaceae</taxon>
        <taxon>Actinomadura</taxon>
    </lineage>
</organism>
<evidence type="ECO:0000259" key="3">
    <source>
        <dbReference type="PROSITE" id="PS51737"/>
    </source>
</evidence>
<evidence type="ECO:0000313" key="5">
    <source>
        <dbReference type="Proteomes" id="UP000323505"/>
    </source>
</evidence>
<reference evidence="4 5" key="1">
    <citation type="submission" date="2019-08" db="EMBL/GenBank/DDBJ databases">
        <title>Actinomadura sp. nov. CYP1-5 isolated from mountain soil.</title>
        <authorList>
            <person name="Songsumanus A."/>
            <person name="Kuncharoen N."/>
            <person name="Kudo T."/>
            <person name="Yuki M."/>
            <person name="Igarashi Y."/>
            <person name="Tanasupawat S."/>
        </authorList>
    </citation>
    <scope>NUCLEOTIDE SEQUENCE [LARGE SCALE GENOMIC DNA]</scope>
    <source>
        <strain evidence="4 5">CYP1-5</strain>
    </source>
</reference>
<dbReference type="RefSeq" id="WP_148765685.1">
    <property type="nucleotide sequence ID" value="NZ_VSRQ01000007.1"/>
</dbReference>
<feature type="compositionally biased region" description="Basic and acidic residues" evidence="1">
    <location>
        <begin position="150"/>
        <end position="159"/>
    </location>
</feature>
<dbReference type="InterPro" id="IPR036162">
    <property type="entry name" value="Resolvase-like_N_sf"/>
</dbReference>
<dbReference type="InterPro" id="IPR038109">
    <property type="entry name" value="DNA_bind_recomb_sf"/>
</dbReference>
<proteinExistence type="predicted"/>
<dbReference type="PROSITE" id="PS51736">
    <property type="entry name" value="RECOMBINASES_3"/>
    <property type="match status" value="1"/>
</dbReference>
<dbReference type="SMART" id="SM00857">
    <property type="entry name" value="Resolvase"/>
    <property type="match status" value="1"/>
</dbReference>
<comment type="caution">
    <text evidence="4">The sequence shown here is derived from an EMBL/GenBank/DDBJ whole genome shotgun (WGS) entry which is preliminary data.</text>
</comment>